<keyword evidence="6" id="KW-0460">Magnesium</keyword>
<evidence type="ECO:0000313" key="13">
    <source>
        <dbReference type="EMBL" id="TGE37761.1"/>
    </source>
</evidence>
<keyword evidence="9 12" id="KW-0472">Membrane</keyword>
<evidence type="ECO:0000256" key="9">
    <source>
        <dbReference type="ARBA" id="ARBA00023136"/>
    </source>
</evidence>
<dbReference type="EMBL" id="SPQQ01000004">
    <property type="protein sequence ID" value="TGE37761.1"/>
    <property type="molecule type" value="Genomic_DNA"/>
</dbReference>
<keyword evidence="7 12" id="KW-1133">Transmembrane helix</keyword>
<comment type="function">
    <text evidence="11">Mediates influx of magnesium ions. Alternates between open and closed states. Activated by low cytoplasmic Mg(2+) levels. Inactive when cytoplasmic Mg(2+) levels are high.</text>
</comment>
<feature type="transmembrane region" description="Helical" evidence="12">
    <location>
        <begin position="297"/>
        <end position="318"/>
    </location>
</feature>
<dbReference type="PANTHER" id="PTHR46494">
    <property type="entry name" value="CORA FAMILY METAL ION TRANSPORTER (EUROFUNG)"/>
    <property type="match status" value="1"/>
</dbReference>
<evidence type="ECO:0000256" key="3">
    <source>
        <dbReference type="ARBA" id="ARBA00022448"/>
    </source>
</evidence>
<sequence>MWWMEAFYINSQGMKIIRESEPQSDVEDGFKLFVLGLDAWDQVPLLWTDHLEQQSDWIERLRERDAVELSEPAKEGALAFHPRFERLSMNVHYMCFRDIDEQRNERPIRCFLTSKVCVLLGWNGADQERLSEWAGRGILTNPLELACAFGLRVLRHHQNQLESIEDQMDVIEEQILTDSRAWQLKQIISLHRQVLGLKRSINAHQSVFGRLKNIEKPEYGDLQEELNFEMQRVINNAHQTHEMIESLRAAYQAAVDNRANDIMKVLTLVATIILPITLLTGYFGMNFEFMPFIHHPYGIWGFYGLSATIFLIVVLYFWKKKWLE</sequence>
<keyword evidence="14" id="KW-1185">Reference proteome</keyword>
<comment type="catalytic activity">
    <reaction evidence="10">
        <text>Mg(2+)(in) = Mg(2+)(out)</text>
        <dbReference type="Rhea" id="RHEA:29827"/>
        <dbReference type="ChEBI" id="CHEBI:18420"/>
    </reaction>
</comment>
<dbReference type="AlphaFoldDB" id="A0A4Z0R3V2"/>
<feature type="transmembrane region" description="Helical" evidence="12">
    <location>
        <begin position="265"/>
        <end position="285"/>
    </location>
</feature>
<protein>
    <submittedName>
        <fullName evidence="13">Magnesium transporter</fullName>
    </submittedName>
</protein>
<dbReference type="GO" id="GO:0050897">
    <property type="term" value="F:cobalt ion binding"/>
    <property type="evidence" value="ECO:0007669"/>
    <property type="project" value="TreeGrafter"/>
</dbReference>
<dbReference type="GO" id="GO:0000287">
    <property type="term" value="F:magnesium ion binding"/>
    <property type="evidence" value="ECO:0007669"/>
    <property type="project" value="TreeGrafter"/>
</dbReference>
<evidence type="ECO:0000313" key="14">
    <source>
        <dbReference type="Proteomes" id="UP000298460"/>
    </source>
</evidence>
<dbReference type="PANTHER" id="PTHR46494:SF1">
    <property type="entry name" value="CORA FAMILY METAL ION TRANSPORTER (EUROFUNG)"/>
    <property type="match status" value="1"/>
</dbReference>
<comment type="subcellular location">
    <subcellularLocation>
        <location evidence="1">Cell membrane</location>
        <topology evidence="1">Multi-pass membrane protein</topology>
    </subcellularLocation>
</comment>
<dbReference type="InterPro" id="IPR045863">
    <property type="entry name" value="CorA_TM1_TM2"/>
</dbReference>
<keyword evidence="8" id="KW-0406">Ion transport</keyword>
<proteinExistence type="inferred from homology"/>
<comment type="similarity">
    <text evidence="2">Belongs to the CorA metal ion transporter (MIT) (TC 1.A.35) family.</text>
</comment>
<dbReference type="FunFam" id="1.20.58.340:FF:000004">
    <property type="entry name" value="Magnesium transport protein CorA"/>
    <property type="match status" value="1"/>
</dbReference>
<dbReference type="Pfam" id="PF01544">
    <property type="entry name" value="CorA"/>
    <property type="match status" value="1"/>
</dbReference>
<evidence type="ECO:0000256" key="11">
    <source>
        <dbReference type="ARBA" id="ARBA00045497"/>
    </source>
</evidence>
<dbReference type="Proteomes" id="UP000298460">
    <property type="component" value="Unassembled WGS sequence"/>
</dbReference>
<keyword evidence="3" id="KW-0813">Transport</keyword>
<evidence type="ECO:0000256" key="10">
    <source>
        <dbReference type="ARBA" id="ARBA00034269"/>
    </source>
</evidence>
<dbReference type="Gene3D" id="1.20.58.340">
    <property type="entry name" value="Magnesium transport protein CorA, transmembrane region"/>
    <property type="match status" value="2"/>
</dbReference>
<dbReference type="InterPro" id="IPR002523">
    <property type="entry name" value="MgTranspt_CorA/ZnTranspt_ZntB"/>
</dbReference>
<dbReference type="SUPFAM" id="SSF144083">
    <property type="entry name" value="Magnesium transport protein CorA, transmembrane region"/>
    <property type="match status" value="1"/>
</dbReference>
<gene>
    <name evidence="13" type="ORF">E4K67_13690</name>
</gene>
<dbReference type="GO" id="GO:0015095">
    <property type="term" value="F:magnesium ion transmembrane transporter activity"/>
    <property type="evidence" value="ECO:0007669"/>
    <property type="project" value="TreeGrafter"/>
</dbReference>
<dbReference type="SUPFAM" id="SSF143865">
    <property type="entry name" value="CorA soluble domain-like"/>
    <property type="match status" value="1"/>
</dbReference>
<evidence type="ECO:0000256" key="7">
    <source>
        <dbReference type="ARBA" id="ARBA00022989"/>
    </source>
</evidence>
<keyword evidence="4" id="KW-1003">Cell membrane</keyword>
<dbReference type="GO" id="GO:0005886">
    <property type="term" value="C:plasma membrane"/>
    <property type="evidence" value="ECO:0007669"/>
    <property type="project" value="UniProtKB-SubCell"/>
</dbReference>
<evidence type="ECO:0000256" key="6">
    <source>
        <dbReference type="ARBA" id="ARBA00022842"/>
    </source>
</evidence>
<organism evidence="13 14">
    <name type="scientific">Desulfosporosinus fructosivorans</name>
    <dbReference type="NCBI Taxonomy" id="2018669"/>
    <lineage>
        <taxon>Bacteria</taxon>
        <taxon>Bacillati</taxon>
        <taxon>Bacillota</taxon>
        <taxon>Clostridia</taxon>
        <taxon>Eubacteriales</taxon>
        <taxon>Desulfitobacteriaceae</taxon>
        <taxon>Desulfosporosinus</taxon>
    </lineage>
</organism>
<evidence type="ECO:0000256" key="8">
    <source>
        <dbReference type="ARBA" id="ARBA00023065"/>
    </source>
</evidence>
<reference evidence="13 14" key="1">
    <citation type="submission" date="2019-03" db="EMBL/GenBank/DDBJ databases">
        <title>Draft Genome Sequence of Desulfosporosinus fructosivorans Strain 63.6F, Isolated from Marine Sediment in the Baltic Sea.</title>
        <authorList>
            <person name="Hausmann B."/>
            <person name="Vandieken V."/>
            <person name="Pjevac P."/>
            <person name="Schreck K."/>
            <person name="Herbold C.W."/>
            <person name="Loy A."/>
        </authorList>
    </citation>
    <scope>NUCLEOTIDE SEQUENCE [LARGE SCALE GENOMIC DNA]</scope>
    <source>
        <strain evidence="13 14">63.6F</strain>
    </source>
</reference>
<evidence type="ECO:0000256" key="1">
    <source>
        <dbReference type="ARBA" id="ARBA00004651"/>
    </source>
</evidence>
<evidence type="ECO:0000256" key="2">
    <source>
        <dbReference type="ARBA" id="ARBA00009765"/>
    </source>
</evidence>
<evidence type="ECO:0000256" key="5">
    <source>
        <dbReference type="ARBA" id="ARBA00022692"/>
    </source>
</evidence>
<keyword evidence="5 12" id="KW-0812">Transmembrane</keyword>
<dbReference type="InterPro" id="IPR045861">
    <property type="entry name" value="CorA_cytoplasmic_dom"/>
</dbReference>
<name>A0A4Z0R3V2_9FIRM</name>
<comment type="caution">
    <text evidence="13">The sequence shown here is derived from an EMBL/GenBank/DDBJ whole genome shotgun (WGS) entry which is preliminary data.</text>
</comment>
<evidence type="ECO:0000256" key="4">
    <source>
        <dbReference type="ARBA" id="ARBA00022475"/>
    </source>
</evidence>
<accession>A0A4Z0R3V2</accession>
<evidence type="ECO:0000256" key="12">
    <source>
        <dbReference type="SAM" id="Phobius"/>
    </source>
</evidence>
<dbReference type="GO" id="GO:0015087">
    <property type="term" value="F:cobalt ion transmembrane transporter activity"/>
    <property type="evidence" value="ECO:0007669"/>
    <property type="project" value="TreeGrafter"/>
</dbReference>